<name>A0ABW3XE66_9ACTN</name>
<organism evidence="6 7">
    <name type="scientific">Streptomyces kaempferi</name>
    <dbReference type="NCBI Taxonomy" id="333725"/>
    <lineage>
        <taxon>Bacteria</taxon>
        <taxon>Bacillati</taxon>
        <taxon>Actinomycetota</taxon>
        <taxon>Actinomycetes</taxon>
        <taxon>Kitasatosporales</taxon>
        <taxon>Streptomycetaceae</taxon>
        <taxon>Streptomyces</taxon>
    </lineage>
</organism>
<dbReference type="InterPro" id="IPR050411">
    <property type="entry name" value="AlphaKG_dependent_hydroxylases"/>
</dbReference>
<dbReference type="Gene3D" id="3.60.130.10">
    <property type="entry name" value="Clavaminate synthase-like"/>
    <property type="match status" value="1"/>
</dbReference>
<accession>A0ABW3XE66</accession>
<evidence type="ECO:0000259" key="5">
    <source>
        <dbReference type="Pfam" id="PF02668"/>
    </source>
</evidence>
<evidence type="ECO:0000313" key="7">
    <source>
        <dbReference type="Proteomes" id="UP001597058"/>
    </source>
</evidence>
<dbReference type="GO" id="GO:0051213">
    <property type="term" value="F:dioxygenase activity"/>
    <property type="evidence" value="ECO:0007669"/>
    <property type="project" value="UniProtKB-KW"/>
</dbReference>
<comment type="cofactor">
    <cofactor evidence="1">
        <name>Fe(2+)</name>
        <dbReference type="ChEBI" id="CHEBI:29033"/>
    </cofactor>
</comment>
<feature type="domain" description="TauD/TfdA-like" evidence="5">
    <location>
        <begin position="38"/>
        <end position="294"/>
    </location>
</feature>
<dbReference type="SUPFAM" id="SSF51197">
    <property type="entry name" value="Clavaminate synthase-like"/>
    <property type="match status" value="1"/>
</dbReference>
<protein>
    <submittedName>
        <fullName evidence="6">TauD/TfdA family dioxygenase</fullName>
        <ecNumber evidence="6">1.14.11.-</ecNumber>
    </submittedName>
</protein>
<evidence type="ECO:0000256" key="2">
    <source>
        <dbReference type="ARBA" id="ARBA00023002"/>
    </source>
</evidence>
<dbReference type="InterPro" id="IPR003819">
    <property type="entry name" value="TauD/TfdA-like"/>
</dbReference>
<dbReference type="EMBL" id="JBHTMM010000011">
    <property type="protein sequence ID" value="MFD1306508.1"/>
    <property type="molecule type" value="Genomic_DNA"/>
</dbReference>
<dbReference type="RefSeq" id="WP_381234861.1">
    <property type="nucleotide sequence ID" value="NZ_JBHSKH010000023.1"/>
</dbReference>
<gene>
    <name evidence="6" type="ORF">ACFQ5X_11730</name>
</gene>
<keyword evidence="4" id="KW-0045">Antibiotic biosynthesis</keyword>
<evidence type="ECO:0000256" key="1">
    <source>
        <dbReference type="ARBA" id="ARBA00001954"/>
    </source>
</evidence>
<dbReference type="PANTHER" id="PTHR10696">
    <property type="entry name" value="GAMMA-BUTYROBETAINE HYDROXYLASE-RELATED"/>
    <property type="match status" value="1"/>
</dbReference>
<reference evidence="7" key="1">
    <citation type="journal article" date="2019" name="Int. J. Syst. Evol. Microbiol.">
        <title>The Global Catalogue of Microorganisms (GCM) 10K type strain sequencing project: providing services to taxonomists for standard genome sequencing and annotation.</title>
        <authorList>
            <consortium name="The Broad Institute Genomics Platform"/>
            <consortium name="The Broad Institute Genome Sequencing Center for Infectious Disease"/>
            <person name="Wu L."/>
            <person name="Ma J."/>
        </authorList>
    </citation>
    <scope>NUCLEOTIDE SEQUENCE [LARGE SCALE GENOMIC DNA]</scope>
    <source>
        <strain evidence="7">CGMCC 4.7020</strain>
    </source>
</reference>
<dbReference type="Pfam" id="PF02668">
    <property type="entry name" value="TauD"/>
    <property type="match status" value="1"/>
</dbReference>
<dbReference type="InterPro" id="IPR042098">
    <property type="entry name" value="TauD-like_sf"/>
</dbReference>
<evidence type="ECO:0000313" key="6">
    <source>
        <dbReference type="EMBL" id="MFD1306508.1"/>
    </source>
</evidence>
<comment type="caution">
    <text evidence="6">The sequence shown here is derived from an EMBL/GenBank/DDBJ whole genome shotgun (WGS) entry which is preliminary data.</text>
</comment>
<keyword evidence="6" id="KW-0223">Dioxygenase</keyword>
<evidence type="ECO:0000256" key="4">
    <source>
        <dbReference type="ARBA" id="ARBA00023194"/>
    </source>
</evidence>
<sequence>MIESQGPSQRRNLMTTTPFKTSPLSDHHGLVIESADLPLAELPHSEIADLFKQHGTLMFRGFGATADDFRELVQRFSSKLFFHQNPNRETISDDGAVLLVDAHRNPIPAHSEMSYCPLHPDLQWFYCVRPADEDGETTVYDGVEAYKRLAKETRDLFDKLRLTWRLPFPTAPEHQERVFGTADRAELEALFATFDDFEYDFDDAGNLDWKWTVSAVPQARYVDAPTLCNSYLGSGAIVSFEDGSTIPQHCRWDALDATEEVRVDLQWEAGDIVMIDNKRVMHGRRGFEDPDRKVAAMLSTPNF</sequence>
<keyword evidence="7" id="KW-1185">Reference proteome</keyword>
<dbReference type="Proteomes" id="UP001597058">
    <property type="component" value="Unassembled WGS sequence"/>
</dbReference>
<dbReference type="PANTHER" id="PTHR10696:SF56">
    <property type="entry name" value="TAUD_TFDA-LIKE DOMAIN-CONTAINING PROTEIN"/>
    <property type="match status" value="1"/>
</dbReference>
<proteinExistence type="predicted"/>
<evidence type="ECO:0000256" key="3">
    <source>
        <dbReference type="ARBA" id="ARBA00023004"/>
    </source>
</evidence>
<keyword evidence="3" id="KW-0408">Iron</keyword>
<keyword evidence="2 6" id="KW-0560">Oxidoreductase</keyword>
<dbReference type="EC" id="1.14.11.-" evidence="6"/>